<sequence length="842" mass="83795">MLKSPRPPLSIRPLRAVTAAALTTAVVLFGLAGTAPVAAGAARSGPSTAAASALVKSAQNVTHPGAAAADHGDTVNWTVRYENAAAGAAAPATITDPITGAGSAQTYVPGSLRVPPGWTPSWSTDGSTFAPTDPGTATTAVRAENPPVRGTGTSLAAPLLAPVRPTAQSTGGDGFTPILHRTASGEVQAWNIYHHAGRTAPQVVCSNLSTGQPCTGGPWPRPLNTTAGPLGTGATGDIGSPLTPQYVLDPQHPGQVLYPAVTAGSVGVGCLDLDAHANCGYTALAPTGTTPSSANSLAGLVLAGDNVYGVATTGQVLCLAAATRTPCAGQPYAPVVTPNHDLPSTPNSLYLGATTVVGGKVFASSSPQGSGSTAPGAPAIGCFDTSTLTACAGWTTPHLAGPNAGYYTYDVYTAYDTAGHPDGVCTSTVGGANVLTTCYGLDGSARSAPGTLSTLAGGVLTFNPETVTTESGTRSYFPVWGGSVAGATVCHDWTTAAPCAGFPLPATHPGVNGGATRDYGYTYDTTTRCLIALGDAGVLFSLDPATGATPCVHSGAAVTLKPADFYCDGATGHVQAYTRARLTDIDLAHVDLAASRAVVTDPDGTVVLTTALAPDGTVDLSGIQPATHPSITVTTQLVLTGTGDFTADNHPALVVEYQGDAPQVCFRTTVTPDCATTALTNTATGTDATGALTSNTVTTAVAPGAGCQPRVSVEKEICGSGNPHDCAPGGPGPWAKTSPVGLLGLLGTAHWRITVTNAGPVAATNVTVNDAVTPGCRTAAGTFTLPAGSSRAVYCDSFLLALPLKNTASASFVPANSPPGTAPTTTAPSSALACSLLCILHD</sequence>
<dbReference type="InterPro" id="IPR047589">
    <property type="entry name" value="DUF11_rpt"/>
</dbReference>
<name>A0ABP9D848_9ACTN</name>
<dbReference type="NCBIfam" id="TIGR01451">
    <property type="entry name" value="B_ant_repeat"/>
    <property type="match status" value="1"/>
</dbReference>
<accession>A0ABP9D848</accession>
<protein>
    <recommendedName>
        <fullName evidence="2">DUF7617 domain-containing protein</fullName>
    </recommendedName>
</protein>
<proteinExistence type="predicted"/>
<feature type="region of interest" description="Disordered" evidence="1">
    <location>
        <begin position="132"/>
        <end position="154"/>
    </location>
</feature>
<keyword evidence="4" id="KW-1185">Reference proteome</keyword>
<feature type="domain" description="DUF7617" evidence="2">
    <location>
        <begin position="707"/>
        <end position="831"/>
    </location>
</feature>
<dbReference type="Pfam" id="PF24593">
    <property type="entry name" value="DUF7617"/>
    <property type="match status" value="1"/>
</dbReference>
<dbReference type="EMBL" id="BAABIS010000001">
    <property type="protein sequence ID" value="GAA4832536.1"/>
    <property type="molecule type" value="Genomic_DNA"/>
</dbReference>
<organism evidence="3 4">
    <name type="scientific">Kitasatospora terrestris</name>
    <dbReference type="NCBI Taxonomy" id="258051"/>
    <lineage>
        <taxon>Bacteria</taxon>
        <taxon>Bacillati</taxon>
        <taxon>Actinomycetota</taxon>
        <taxon>Actinomycetes</taxon>
        <taxon>Kitasatosporales</taxon>
        <taxon>Streptomycetaceae</taxon>
        <taxon>Kitasatospora</taxon>
    </lineage>
</organism>
<gene>
    <name evidence="3" type="ORF">GCM10023235_03690</name>
</gene>
<evidence type="ECO:0000313" key="3">
    <source>
        <dbReference type="EMBL" id="GAA4832536.1"/>
    </source>
</evidence>
<reference evidence="4" key="1">
    <citation type="journal article" date="2019" name="Int. J. Syst. Evol. Microbiol.">
        <title>The Global Catalogue of Microorganisms (GCM) 10K type strain sequencing project: providing services to taxonomists for standard genome sequencing and annotation.</title>
        <authorList>
            <consortium name="The Broad Institute Genomics Platform"/>
            <consortium name="The Broad Institute Genome Sequencing Center for Infectious Disease"/>
            <person name="Wu L."/>
            <person name="Ma J."/>
        </authorList>
    </citation>
    <scope>NUCLEOTIDE SEQUENCE [LARGE SCALE GENOMIC DNA]</scope>
    <source>
        <strain evidence="4">JCM 13006</strain>
    </source>
</reference>
<dbReference type="RefSeq" id="WP_345694971.1">
    <property type="nucleotide sequence ID" value="NZ_BAABIS010000001.1"/>
</dbReference>
<evidence type="ECO:0000259" key="2">
    <source>
        <dbReference type="Pfam" id="PF24593"/>
    </source>
</evidence>
<dbReference type="Proteomes" id="UP001501752">
    <property type="component" value="Unassembled WGS sequence"/>
</dbReference>
<evidence type="ECO:0000313" key="4">
    <source>
        <dbReference type="Proteomes" id="UP001501752"/>
    </source>
</evidence>
<evidence type="ECO:0000256" key="1">
    <source>
        <dbReference type="SAM" id="MobiDB-lite"/>
    </source>
</evidence>
<comment type="caution">
    <text evidence="3">The sequence shown here is derived from an EMBL/GenBank/DDBJ whole genome shotgun (WGS) entry which is preliminary data.</text>
</comment>
<dbReference type="InterPro" id="IPR055388">
    <property type="entry name" value="DUF7617"/>
</dbReference>